<dbReference type="PANTHER" id="PTHR12203:SF35">
    <property type="entry name" value="PROTEIN O-GLUCOSYLTRANSFERASE 1"/>
    <property type="match status" value="1"/>
</dbReference>
<keyword evidence="2" id="KW-0808">Transferase</keyword>
<feature type="domain" description="Glycosyl transferase CAP10" evidence="3">
    <location>
        <begin position="37"/>
        <end position="124"/>
    </location>
</feature>
<evidence type="ECO:0000313" key="5">
    <source>
        <dbReference type="Proteomes" id="UP001221142"/>
    </source>
</evidence>
<evidence type="ECO:0000259" key="3">
    <source>
        <dbReference type="Pfam" id="PF05686"/>
    </source>
</evidence>
<evidence type="ECO:0000256" key="2">
    <source>
        <dbReference type="ARBA" id="ARBA00022679"/>
    </source>
</evidence>
<dbReference type="PANTHER" id="PTHR12203">
    <property type="entry name" value="KDEL LYS-ASP-GLU-LEU CONTAINING - RELATED"/>
    <property type="match status" value="1"/>
</dbReference>
<comment type="caution">
    <text evidence="4">The sequence shown here is derived from an EMBL/GenBank/DDBJ whole genome shotgun (WGS) entry which is preliminary data.</text>
</comment>
<dbReference type="InterPro" id="IPR006598">
    <property type="entry name" value="CAP10"/>
</dbReference>
<sequence length="127" mass="15046">MDTHISGFWGSHCTYKCEARPIEEEYDIGDQWHMPREAVHRFWYVLNVDGHTFSGRYLGLLKSGLLVFKTTGFTEYFSDWLRPYEHYIPVKVDLSDLVDRIRWAIDNDDEAERIQQAGQRFAEEVIL</sequence>
<dbReference type="InterPro" id="IPR051091">
    <property type="entry name" value="O-Glucosyltr/Glycosyltrsf_90"/>
</dbReference>
<name>A0AAD7FBT2_9AGAR</name>
<evidence type="ECO:0000313" key="4">
    <source>
        <dbReference type="EMBL" id="KAJ7614515.1"/>
    </source>
</evidence>
<gene>
    <name evidence="4" type="ORF">FB45DRAFT_874040</name>
</gene>
<dbReference type="GO" id="GO:0016740">
    <property type="term" value="F:transferase activity"/>
    <property type="evidence" value="ECO:0007669"/>
    <property type="project" value="UniProtKB-KW"/>
</dbReference>
<evidence type="ECO:0000256" key="1">
    <source>
        <dbReference type="ARBA" id="ARBA00010118"/>
    </source>
</evidence>
<protein>
    <recommendedName>
        <fullName evidence="3">Glycosyl transferase CAP10 domain-containing protein</fullName>
    </recommendedName>
</protein>
<reference evidence="4" key="1">
    <citation type="submission" date="2023-03" db="EMBL/GenBank/DDBJ databases">
        <title>Massive genome expansion in bonnet fungi (Mycena s.s.) driven by repeated elements and novel gene families across ecological guilds.</title>
        <authorList>
            <consortium name="Lawrence Berkeley National Laboratory"/>
            <person name="Harder C.B."/>
            <person name="Miyauchi S."/>
            <person name="Viragh M."/>
            <person name="Kuo A."/>
            <person name="Thoen E."/>
            <person name="Andreopoulos B."/>
            <person name="Lu D."/>
            <person name="Skrede I."/>
            <person name="Drula E."/>
            <person name="Henrissat B."/>
            <person name="Morin E."/>
            <person name="Kohler A."/>
            <person name="Barry K."/>
            <person name="LaButti K."/>
            <person name="Morin E."/>
            <person name="Salamov A."/>
            <person name="Lipzen A."/>
            <person name="Mereny Z."/>
            <person name="Hegedus B."/>
            <person name="Baldrian P."/>
            <person name="Stursova M."/>
            <person name="Weitz H."/>
            <person name="Taylor A."/>
            <person name="Grigoriev I.V."/>
            <person name="Nagy L.G."/>
            <person name="Martin F."/>
            <person name="Kauserud H."/>
        </authorList>
    </citation>
    <scope>NUCLEOTIDE SEQUENCE</scope>
    <source>
        <strain evidence="4">9284</strain>
    </source>
</reference>
<keyword evidence="5" id="KW-1185">Reference proteome</keyword>
<accession>A0AAD7FBT2</accession>
<proteinExistence type="inferred from homology"/>
<organism evidence="4 5">
    <name type="scientific">Roridomyces roridus</name>
    <dbReference type="NCBI Taxonomy" id="1738132"/>
    <lineage>
        <taxon>Eukaryota</taxon>
        <taxon>Fungi</taxon>
        <taxon>Dikarya</taxon>
        <taxon>Basidiomycota</taxon>
        <taxon>Agaricomycotina</taxon>
        <taxon>Agaricomycetes</taxon>
        <taxon>Agaricomycetidae</taxon>
        <taxon>Agaricales</taxon>
        <taxon>Marasmiineae</taxon>
        <taxon>Mycenaceae</taxon>
        <taxon>Roridomyces</taxon>
    </lineage>
</organism>
<dbReference type="Pfam" id="PF05686">
    <property type="entry name" value="Glyco_transf_90"/>
    <property type="match status" value="1"/>
</dbReference>
<dbReference type="AlphaFoldDB" id="A0AAD7FBT2"/>
<comment type="similarity">
    <text evidence="1">Belongs to the glycosyltransferase 90 family.</text>
</comment>
<dbReference type="EMBL" id="JARKIF010000026">
    <property type="protein sequence ID" value="KAJ7614515.1"/>
    <property type="molecule type" value="Genomic_DNA"/>
</dbReference>
<dbReference type="Proteomes" id="UP001221142">
    <property type="component" value="Unassembled WGS sequence"/>
</dbReference>